<evidence type="ECO:0000256" key="2">
    <source>
        <dbReference type="SAM" id="MobiDB-lite"/>
    </source>
</evidence>
<dbReference type="Gene3D" id="1.20.1310.20">
    <property type="entry name" value="Duffy-antigen binding domain"/>
    <property type="match status" value="4"/>
</dbReference>
<organism evidence="9 10">
    <name type="scientific">Plasmodium falciparum (isolate 7G8)</name>
    <dbReference type="NCBI Taxonomy" id="57266"/>
    <lineage>
        <taxon>Eukaryota</taxon>
        <taxon>Sar</taxon>
        <taxon>Alveolata</taxon>
        <taxon>Apicomplexa</taxon>
        <taxon>Aconoidasida</taxon>
        <taxon>Haemosporida</taxon>
        <taxon>Plasmodiidae</taxon>
        <taxon>Plasmodium</taxon>
        <taxon>Plasmodium (Laverania)</taxon>
    </lineage>
</organism>
<dbReference type="FunFam" id="1.20.1310.20:FF:000023">
    <property type="entry name" value="Erythrocyte membrane protein 1, PfEMP1"/>
    <property type="match status" value="1"/>
</dbReference>
<feature type="compositionally biased region" description="Basic and acidic residues" evidence="2">
    <location>
        <begin position="1848"/>
        <end position="1865"/>
    </location>
</feature>
<dbReference type="Gene3D" id="1.20.58.1930">
    <property type="match status" value="1"/>
</dbReference>
<proteinExistence type="predicted"/>
<feature type="region of interest" description="Disordered" evidence="2">
    <location>
        <begin position="1"/>
        <end position="56"/>
    </location>
</feature>
<feature type="domain" description="Duffy-binding-like" evidence="3">
    <location>
        <begin position="633"/>
        <end position="797"/>
    </location>
</feature>
<dbReference type="InterPro" id="IPR029211">
    <property type="entry name" value="PfEMP1_ATS"/>
</dbReference>
<feature type="domain" description="Duffy-antigen binding" evidence="4">
    <location>
        <begin position="1781"/>
        <end position="1969"/>
    </location>
</feature>
<dbReference type="SUPFAM" id="SSF140924">
    <property type="entry name" value="Duffy binding domain-like"/>
    <property type="match status" value="6"/>
</dbReference>
<evidence type="ECO:0000313" key="9">
    <source>
        <dbReference type="EMBL" id="EUR74116.1"/>
    </source>
</evidence>
<feature type="domain" description="Duffy-antigen binding" evidence="4">
    <location>
        <begin position="929"/>
        <end position="1113"/>
    </location>
</feature>
<feature type="compositionally biased region" description="Gly residues" evidence="2">
    <location>
        <begin position="1"/>
        <end position="10"/>
    </location>
</feature>
<evidence type="ECO:0000259" key="4">
    <source>
        <dbReference type="Pfam" id="PF05424"/>
    </source>
</evidence>
<dbReference type="EMBL" id="KE123602">
    <property type="protein sequence ID" value="EUR74116.1"/>
    <property type="molecule type" value="Genomic_DNA"/>
</dbReference>
<feature type="compositionally biased region" description="Acidic residues" evidence="2">
    <location>
        <begin position="2473"/>
        <end position="2483"/>
    </location>
</feature>
<dbReference type="Pfam" id="PF15445">
    <property type="entry name" value="ATS"/>
    <property type="match status" value="1"/>
</dbReference>
<feature type="domain" description="Plasmodium falciparum erythrocyte membrane protein-1 N-terminal segment" evidence="6">
    <location>
        <begin position="14"/>
        <end position="48"/>
    </location>
</feature>
<dbReference type="InterPro" id="IPR008602">
    <property type="entry name" value="Duffy-antigen-binding"/>
</dbReference>
<evidence type="ECO:0000259" key="6">
    <source>
        <dbReference type="Pfam" id="PF15447"/>
    </source>
</evidence>
<dbReference type="FunFam" id="1.20.58.830:FF:000003">
    <property type="entry name" value="Erythrocyte membrane protein 1, PfEMP1"/>
    <property type="match status" value="1"/>
</dbReference>
<dbReference type="Pfam" id="PF18562">
    <property type="entry name" value="CIDR1_gamma"/>
    <property type="match status" value="1"/>
</dbReference>
<feature type="domain" description="Duffy-binding-like" evidence="8">
    <location>
        <begin position="2046"/>
        <end position="2199"/>
    </location>
</feature>
<dbReference type="Pfam" id="PF05424">
    <property type="entry name" value="Duffy_binding"/>
    <property type="match status" value="4"/>
</dbReference>
<evidence type="ECO:0000259" key="7">
    <source>
        <dbReference type="Pfam" id="PF18562"/>
    </source>
</evidence>
<feature type="region of interest" description="Disordered" evidence="2">
    <location>
        <begin position="1921"/>
        <end position="1941"/>
    </location>
</feature>
<feature type="compositionally biased region" description="Basic residues" evidence="2">
    <location>
        <begin position="2545"/>
        <end position="2555"/>
    </location>
</feature>
<evidence type="ECO:0000259" key="8">
    <source>
        <dbReference type="Pfam" id="PF22672"/>
    </source>
</evidence>
<feature type="coiled-coil region" evidence="1">
    <location>
        <begin position="2880"/>
        <end position="2907"/>
    </location>
</feature>
<feature type="domain" description="Duffy-binding-like" evidence="3">
    <location>
        <begin position="2314"/>
        <end position="2457"/>
    </location>
</feature>
<feature type="compositionally biased region" description="Low complexity" evidence="2">
    <location>
        <begin position="2751"/>
        <end position="2762"/>
    </location>
</feature>
<feature type="domain" description="Duffy-antigen binding" evidence="4">
    <location>
        <begin position="116"/>
        <end position="312"/>
    </location>
</feature>
<feature type="region of interest" description="Disordered" evidence="2">
    <location>
        <begin position="1289"/>
        <end position="1347"/>
    </location>
</feature>
<dbReference type="InterPro" id="IPR042202">
    <property type="entry name" value="Duffy-ag-bd_sf"/>
</dbReference>
<feature type="domain" description="Duffy-antigen binding" evidence="4">
    <location>
        <begin position="1394"/>
        <end position="1567"/>
    </location>
</feature>
<feature type="region of interest" description="Disordered" evidence="2">
    <location>
        <begin position="2460"/>
        <end position="2562"/>
    </location>
</feature>
<feature type="region of interest" description="Disordered" evidence="2">
    <location>
        <begin position="2741"/>
        <end position="2762"/>
    </location>
</feature>
<feature type="compositionally biased region" description="Basic and acidic residues" evidence="2">
    <location>
        <begin position="1296"/>
        <end position="1305"/>
    </location>
</feature>
<protein>
    <recommendedName>
        <fullName evidence="11">Erythrocyte membrane protein 1</fullName>
    </recommendedName>
</protein>
<feature type="domain" description="Plasmodium falciparum erythrocyte membrane protein 1 acidic terminal segment" evidence="5">
    <location>
        <begin position="2574"/>
        <end position="3061"/>
    </location>
</feature>
<evidence type="ECO:0008006" key="11">
    <source>
        <dbReference type="Google" id="ProtNLM"/>
    </source>
</evidence>
<dbReference type="InterPro" id="IPR054595">
    <property type="entry name" value="DBL_C"/>
</dbReference>
<feature type="region of interest" description="Disordered" evidence="2">
    <location>
        <begin position="1759"/>
        <end position="1783"/>
    </location>
</feature>
<dbReference type="Gene3D" id="1.10.1900.40">
    <property type="entry name" value="Acidic terminal segments, variant surface antigen of PfEMP1"/>
    <property type="match status" value="2"/>
</dbReference>
<gene>
    <name evidence="9" type="ORF">PFBG_01717</name>
</gene>
<evidence type="ECO:0000259" key="3">
    <source>
        <dbReference type="Pfam" id="PF03011"/>
    </source>
</evidence>
<dbReference type="OrthoDB" id="379185at2759"/>
<feature type="compositionally biased region" description="Low complexity" evidence="2">
    <location>
        <begin position="1760"/>
        <end position="1783"/>
    </location>
</feature>
<feature type="compositionally biased region" description="Polar residues" evidence="2">
    <location>
        <begin position="46"/>
        <end position="56"/>
    </location>
</feature>
<keyword evidence="1" id="KW-0175">Coiled coil</keyword>
<dbReference type="FunFam" id="1.20.1310.20:FF:000001">
    <property type="entry name" value="Erythrocyte membrane protein 1, PfEMP1"/>
    <property type="match status" value="1"/>
</dbReference>
<dbReference type="Proteomes" id="UP000030688">
    <property type="component" value="Unassembled WGS sequence"/>
</dbReference>
<dbReference type="InterPro" id="IPR004258">
    <property type="entry name" value="DBL"/>
</dbReference>
<dbReference type="Pfam" id="PF22672">
    <property type="entry name" value="DBL_C"/>
    <property type="match status" value="2"/>
</dbReference>
<reference evidence="9 10" key="2">
    <citation type="submission" date="2013-02" db="EMBL/GenBank/DDBJ databases">
        <title>The Genome Sequence of Plasmodium falciparum 7G8.</title>
        <authorList>
            <consortium name="The Broad Institute Genome Sequencing Platform"/>
            <consortium name="The Broad Institute Genome Sequencing Center for Infectious Disease"/>
            <person name="Neafsey D."/>
            <person name="Cheeseman I."/>
            <person name="Volkman S."/>
            <person name="Adams J."/>
            <person name="Walker B."/>
            <person name="Young S.K."/>
            <person name="Zeng Q."/>
            <person name="Gargeya S."/>
            <person name="Fitzgerald M."/>
            <person name="Haas B."/>
            <person name="Abouelleil A."/>
            <person name="Alvarado L."/>
            <person name="Arachchi H.M."/>
            <person name="Berlin A.M."/>
            <person name="Chapman S.B."/>
            <person name="Dewar J."/>
            <person name="Goldberg J."/>
            <person name="Griggs A."/>
            <person name="Gujja S."/>
            <person name="Hansen M."/>
            <person name="Howarth C."/>
            <person name="Imamovic A."/>
            <person name="Larimer J."/>
            <person name="McCowan C."/>
            <person name="Murphy C."/>
            <person name="Neiman D."/>
            <person name="Pearson M."/>
            <person name="Priest M."/>
            <person name="Roberts A."/>
            <person name="Saif S."/>
            <person name="Shea T."/>
            <person name="Sisk P."/>
            <person name="Sykes S."/>
            <person name="Wortman J."/>
            <person name="Nusbaum C."/>
            <person name="Birren B."/>
        </authorList>
    </citation>
    <scope>NUCLEOTIDE SEQUENCE [LARGE SCALE GENOMIC DNA]</scope>
    <source>
        <strain evidence="9 10">7G8</strain>
    </source>
</reference>
<reference evidence="10" key="1">
    <citation type="submission" date="2007-11" db="EMBL/GenBank/DDBJ databases">
        <authorList>
            <consortium name="The Broad Institute Genome Sequencing Platform"/>
            <person name="Volkman S.K."/>
            <person name="Daily J.P."/>
            <person name="Sarr O."/>
            <person name="Ndiaye D."/>
            <person name="Ndir O."/>
            <person name="Mboup S."/>
            <person name="Lukens A."/>
            <person name="Stange-Thomann N."/>
            <person name="Mauceli E."/>
            <person name="Gnerre S."/>
            <person name="Jaffe D."/>
            <person name="Zainoun J."/>
            <person name="Wiegand R.C."/>
            <person name="Birren B."/>
            <person name="Galagan J."/>
            <person name="Lander E."/>
            <person name="Wirth D.F."/>
        </authorList>
    </citation>
    <scope>NUCLEOTIDE SEQUENCE [LARGE SCALE GENOMIC DNA]</scope>
    <source>
        <strain evidence="10">7G8</strain>
    </source>
</reference>
<feature type="compositionally biased region" description="Polar residues" evidence="2">
    <location>
        <begin position="2484"/>
        <end position="2495"/>
    </location>
</feature>
<dbReference type="Gene3D" id="1.20.58.830">
    <property type="match status" value="5"/>
</dbReference>
<dbReference type="InterPro" id="IPR044932">
    <property type="entry name" value="PfEMP1_ATS_sf"/>
</dbReference>
<dbReference type="Pfam" id="PF15447">
    <property type="entry name" value="NTS"/>
    <property type="match status" value="1"/>
</dbReference>
<dbReference type="InterPro" id="IPR029210">
    <property type="entry name" value="PfEMP1_NTS"/>
</dbReference>
<evidence type="ECO:0000313" key="10">
    <source>
        <dbReference type="Proteomes" id="UP000030688"/>
    </source>
</evidence>
<feature type="domain" description="Cysteine-rich interdomain region 1 gamma" evidence="7">
    <location>
        <begin position="2244"/>
        <end position="2296"/>
    </location>
</feature>
<evidence type="ECO:0000256" key="1">
    <source>
        <dbReference type="SAM" id="Coils"/>
    </source>
</evidence>
<feature type="domain" description="Duffy-binding-like" evidence="8">
    <location>
        <begin position="316"/>
        <end position="473"/>
    </location>
</feature>
<feature type="region of interest" description="Disordered" evidence="2">
    <location>
        <begin position="2692"/>
        <end position="2713"/>
    </location>
</feature>
<feature type="region of interest" description="Disordered" evidence="2">
    <location>
        <begin position="1839"/>
        <end position="1865"/>
    </location>
</feature>
<evidence type="ECO:0000259" key="5">
    <source>
        <dbReference type="Pfam" id="PF15445"/>
    </source>
</evidence>
<feature type="compositionally biased region" description="Acidic residues" evidence="2">
    <location>
        <begin position="1306"/>
        <end position="1346"/>
    </location>
</feature>
<dbReference type="GO" id="GO:0046789">
    <property type="term" value="F:host cell surface receptor binding"/>
    <property type="evidence" value="ECO:0007669"/>
    <property type="project" value="InterPro"/>
</dbReference>
<sequence length="3061" mass="346922">MAPQNGGGSSGEEDAKHVLDGIGQQVHEQVKSESNGFKDELKGDLNTANGYNSETRGTTDTCRLVEQYYKRVNKGGDARGKRYPCTNLKGNPNEERFSDTLGGQCTNKKMRSDGIGACAPYRRLHLCSHNLETIETTSTTTNKLLLEVCMAAKYEGESLTRYHRKYQYKYGNSPYQLCTVLARSFADIGDIVRGKDLFYGNPQEKEKRDELETNLKKIFKEIYDDVTRTATSGKKGQKSAKDRYKDTKNYYQLREDWWEANRETVWNAITCGVTDGDKYFRDTCSTGGNYEKCHCIGGDVLTNFDYVPQFLRWFEEWAEDFCRLRKRKLENAKNKCRKKHKGGKELYCDLNRYDCEKTIRGDHDFVEDEDCKDCQYSCSHFVNWIDNQKLEFLKQREKYTSEIKKYTNGTTNSKRKKPGAGKSNYDRYESKFYDKFKTGYNNVDSFLEKLNKETTCTNINDTEGGKIDFRQVNSGSAKNSDGNNKTFYRTKYCEACPWCGAEQESNGGWKPKNDNVCKPGNDYTNYKETKIPILTGYKGQLDIVQKYKKFCDAKGENGAPATAPGTATSGDNSDNATTGYCGTNNSDSSLCEKWTCYYKKNEKDGGKKDINFCVLQDGKQEEKDKTFSSYNAFFWDWVHDMLIDSIKWRNELGSCINNAKSQNCKNKQCRKNCDCFAKWVVKKKEEWGKIKDHFDTQEDIKEQTKVDPGVTLAALLEEEELLEIIEGTYGKSKETEGIREMLKETGAIAGGGVAAGGIYGAGSDKCTEGANGKHNTKIDKFLREEERFAETCKKTQDNCPKKLTKVKNPCSGDKSGSSNTYTAVAEKVAETLQGEANKNMVQRSGKVGESETDQKVSLLKGDASQGTYKKNGNPSDLKGDNICNINTSHSNATGESNNPCNGKDVNNKRFDIGTDWKGEGQVSKSYKDVFLPPRREHMCTSNLENLNVSWVTEDGKASHSLLGDVLLAANKQAEDIKKKYQENKHNNGQNGKNAKNGLTDKKTVCRAMKYSFADLGDIIKGTDLWVANNGENDTQRKLEQIFGKIKDELGNKYKGDTNSTTTNTKYLQLRSDWWEANRDQIWKAMQCPTKNGTFPCSGVSGVPFDDYIPQRLRWMKEWAEWYCKAQAEAYGELLMDCGSCKIKGQCTGGNGECEKCKEACTSYANFINTWKPQWVPMQIQYALSYLHAKKDSPGMALFGTGPDYKQVVDFFKELQKEYENATRSSSTTKVSSTATTITPYSSAEGYIHQEARTGECLVQNVFCNNNGNNEYAFSLTPHEYKDACKCNENKASSPEDLTRSAKPPDDADGGEEDLEESEGSEDEASDNADEEEEAAAAEEDEEEEDDKVCGMVKSLIGTNDGKQPIENCNPKEYNNQAYPEWECVKNSKLVSGDGECMPPRRIKLCLYYLKELSNDAKEYDLRKAFIKTAAAETFLSWSYYKNKNGNGKDLDEQLKKGTIPPEFLRSMFYTYGDYRDICLDTDISKKEGDVKKAKENIDAYFKKNPDPVPKKWWTDNAKHIWEAMLCSLEKISGNNTIKNNNTYSLVKFSGDNSPTLEDFAKRPQFLRWMTEWGDDFCREQKKQLETLKGKCGECYGTTCRRECDECKKQCDLYREFIKKWKGYYTSQSKKYSAVKDTFPYSSDTDVKSAEDARNYLDKQLQKSCNRGTMCDCMNKKSTSNGNNMPASLDDVPEGYEGRCDCTKALPPSKLPEVPETLPSACEIVETLFNDKNKIFFDEACNLKYKGGKEKHTQWKCIIDTTPSQPSSNTPATSPTSTSTSTCIPPRRQKMYIGKLQNFSGKTSHELRKAFVESAAVETFFLWDRYKKIKNKEIEEKRKQQNGGLLDLGDDKDKKDPQKKLEQGEIPEDFKRQMFYTLGDYRDILFGNNTDILEAVTIGSNNKTGQEIMKAIQDKIKEILNGDNKKTADGGPPKTDSGTTPQTLWSKYAEPIWNGMICALTYKESGTAADGKKIEKDEQVYKKFFGSTPGKPANPGPQNGTYENKYKYETVELKEEVNGAKTNDDTLNNPKLSDFVEIPPFFRWLHEWGNSFCFERAKRLAQIKHECKVEENGGGSRGGVIKRQYSGDGEYCEDIFNNEYNVLQDLSWSCAKPCSSYRKWIERKKIEFTQQSNAFTEQKKNYVNGSNKGGVNGFSETLQKFTTAAEFLKTLKNGPCKNNSEEGNGKDKLDFSKPNETFVPAANCAPCSKFTAKLEKCNCTGASKANTCNGGRINAENIIDDKNGNENIVMIVSDNGVTQFEGGLKDACEHANIFKGIKENKYKCGEYCGLHVCGLKKGDNNGELDDKQIILVRALIKRWLEFFIDDYNRIRKKLMPCIENGEANICINDCEKKCKCVKNWIDQKKDEWKKIKERFLEQYKNEDEYYPVRSFLETFLVQIGAAKEKENIIKLSKFDGSKGCCVEAHSQKKDSNEKDAIDCMLNKLKDKIDDCNKNQAQNSVETQAQTCENSAHVEDDDEPFEEENPVTQPNICPTTQQDEEKEEGGCVPVTPEPEAPAEPAAGGGKATEELPSAPEKKDPAPPPPKKPPKSTKKPRIQRPNPWEHPIVIPSLATSTLMWTVGIGFATFTYFFLKKKTKSSVGNLFQILQIPKSDYDITTKLSPNRYIPYTSGKYRGKRYIYLEGDSGTDSGYTDHYSDITSSSESEYEELDINDIYVPGSPKYKTLIEVVLEPSGNNTTASGKNTPSDTQNDIQNDGIPSNKFSDNEWNQLKHDFISQYLQSEQPNDVPNDYTSGNSSTNTNITTTSRHNVEEKPFITSIHDRNLLSGEEYNYDMSNNSGIYPSSSNRDSLSGTKVPYSGIDLINDTLSGNQHIDIYDELLKRKENELFGTNHPKHTNTHNVTKPARDDPLHNQLDLFHTWLDRHRNMCEKLKNDNERLAKLKEEWENETHSGNTHPSDSNKTLNTDVSIQIHMDNPKPKNEFKNMDTTPNKSTMDTILDDLEKYNEPYYYDFYKNDIYYDVNDDDKTSMDNNNNLVDKNNPVDSNNSTYNHRNPADINKTFVDINNHNQHPIEKPTKIQIEMNSNNREVVEQQYPIADIWNI</sequence>
<dbReference type="GO" id="GO:0016020">
    <property type="term" value="C:membrane"/>
    <property type="evidence" value="ECO:0007669"/>
    <property type="project" value="InterPro"/>
</dbReference>
<dbReference type="FunFam" id="1.20.58.1930:FF:000001">
    <property type="entry name" value="Erythrocyte membrane protein 1, PfEMP1"/>
    <property type="match status" value="1"/>
</dbReference>
<feature type="compositionally biased region" description="Basic and acidic residues" evidence="2">
    <location>
        <begin position="28"/>
        <end position="43"/>
    </location>
</feature>
<dbReference type="InterPro" id="IPR041480">
    <property type="entry name" value="CIDR1_gamma"/>
</dbReference>
<accession>W7F4D8</accession>
<dbReference type="Pfam" id="PF03011">
    <property type="entry name" value="PFEMP"/>
    <property type="match status" value="2"/>
</dbReference>
<name>W7F4D8_PLAF8</name>
<dbReference type="FunFam" id="1.10.1900.40:FF:000001">
    <property type="entry name" value="Erythrocyte membrane protein 1"/>
    <property type="match status" value="1"/>
</dbReference>